<keyword evidence="5" id="KW-1185">Reference proteome</keyword>
<proteinExistence type="predicted"/>
<dbReference type="GO" id="GO:0016747">
    <property type="term" value="F:acyltransferase activity, transferring groups other than amino-acyl groups"/>
    <property type="evidence" value="ECO:0007669"/>
    <property type="project" value="InterPro"/>
</dbReference>
<dbReference type="OrthoDB" id="4119890at2"/>
<dbReference type="InterPro" id="IPR050832">
    <property type="entry name" value="Bact_Acetyltransf"/>
</dbReference>
<dbReference type="RefSeq" id="WP_111216527.1">
    <property type="nucleotide sequence ID" value="NZ_POTY01000166.1"/>
</dbReference>
<accession>A0A2W2E9G4</accession>
<evidence type="ECO:0000259" key="3">
    <source>
        <dbReference type="PROSITE" id="PS51186"/>
    </source>
</evidence>
<dbReference type="Proteomes" id="UP000248924">
    <property type="component" value="Unassembled WGS sequence"/>
</dbReference>
<protein>
    <submittedName>
        <fullName evidence="4">GNAT family N-acetyltransferase</fullName>
    </submittedName>
</protein>
<name>A0A2W2E9G4_9ACTN</name>
<evidence type="ECO:0000256" key="1">
    <source>
        <dbReference type="ARBA" id="ARBA00022679"/>
    </source>
</evidence>
<evidence type="ECO:0000256" key="2">
    <source>
        <dbReference type="ARBA" id="ARBA00023315"/>
    </source>
</evidence>
<dbReference type="EMBL" id="POTY01000166">
    <property type="protein sequence ID" value="PZG13805.1"/>
    <property type="molecule type" value="Genomic_DNA"/>
</dbReference>
<organism evidence="4 5">
    <name type="scientific">Micromonospora craterilacus</name>
    <dbReference type="NCBI Taxonomy" id="1655439"/>
    <lineage>
        <taxon>Bacteria</taxon>
        <taxon>Bacillati</taxon>
        <taxon>Actinomycetota</taxon>
        <taxon>Actinomycetes</taxon>
        <taxon>Micromonosporales</taxon>
        <taxon>Micromonosporaceae</taxon>
        <taxon>Micromonospora</taxon>
    </lineage>
</organism>
<dbReference type="Pfam" id="PF00583">
    <property type="entry name" value="Acetyltransf_1"/>
    <property type="match status" value="1"/>
</dbReference>
<dbReference type="InterPro" id="IPR016181">
    <property type="entry name" value="Acyl_CoA_acyltransferase"/>
</dbReference>
<evidence type="ECO:0000313" key="5">
    <source>
        <dbReference type="Proteomes" id="UP000248924"/>
    </source>
</evidence>
<feature type="domain" description="N-acetyltransferase" evidence="3">
    <location>
        <begin position="3"/>
        <end position="206"/>
    </location>
</feature>
<reference evidence="4 5" key="1">
    <citation type="submission" date="2018-01" db="EMBL/GenBank/DDBJ databases">
        <title>Draft genome sequence of Jishengella sp. NA12.</title>
        <authorList>
            <person name="Sahin N."/>
            <person name="Ay H."/>
            <person name="Saygin H."/>
        </authorList>
    </citation>
    <scope>NUCLEOTIDE SEQUENCE [LARGE SCALE GENOMIC DNA]</scope>
    <source>
        <strain evidence="4 5">NA12</strain>
    </source>
</reference>
<dbReference type="AlphaFoldDB" id="A0A2W2E9G4"/>
<gene>
    <name evidence="4" type="ORF">C1I95_22995</name>
</gene>
<keyword evidence="1 4" id="KW-0808">Transferase</keyword>
<dbReference type="PANTHER" id="PTHR43877">
    <property type="entry name" value="AMINOALKYLPHOSPHONATE N-ACETYLTRANSFERASE-RELATED-RELATED"/>
    <property type="match status" value="1"/>
</dbReference>
<dbReference type="SUPFAM" id="SSF55729">
    <property type="entry name" value="Acyl-CoA N-acyltransferases (Nat)"/>
    <property type="match status" value="2"/>
</dbReference>
<sequence>MTITITTFGPADESAIEQAYQVGAASEAVDLPDFPPFCRQRFTAMVRHPMPGNAPVNLLARLDGEPAGHLVLDLPQLDNTENASADLVVHPAYRRRGVGRALHEHALGLLRERGRKRVTAMSPTYLPGTTDQPSPGTAFAATVGAGCALVDVRRRLTVADLDQAGLDSLLAGAWTKASGYQVLHWRGHTPDELAADVAYLDGRLLADAPMGDLAWEPEQVDAERLRGTELALDARGRRRYHVGVRHEASGRLVAWTLLDVGASADWHAFQQITIVDPEHRGHRLGLLAKIENLRHLLAHEPGVRVIDTFNADSNDHMIAINEQLGFRLVDRWSNWQLTL</sequence>
<dbReference type="Gene3D" id="3.40.630.30">
    <property type="match status" value="1"/>
</dbReference>
<dbReference type="InterPro" id="IPR000182">
    <property type="entry name" value="GNAT_dom"/>
</dbReference>
<comment type="caution">
    <text evidence="4">The sequence shown here is derived from an EMBL/GenBank/DDBJ whole genome shotgun (WGS) entry which is preliminary data.</text>
</comment>
<dbReference type="PANTHER" id="PTHR43877:SF1">
    <property type="entry name" value="ACETYLTRANSFERASE"/>
    <property type="match status" value="1"/>
</dbReference>
<dbReference type="CDD" id="cd04301">
    <property type="entry name" value="NAT_SF"/>
    <property type="match status" value="1"/>
</dbReference>
<evidence type="ECO:0000313" key="4">
    <source>
        <dbReference type="EMBL" id="PZG13805.1"/>
    </source>
</evidence>
<keyword evidence="2" id="KW-0012">Acyltransferase</keyword>
<dbReference type="PROSITE" id="PS51186">
    <property type="entry name" value="GNAT"/>
    <property type="match status" value="1"/>
</dbReference>